<evidence type="ECO:0000256" key="1">
    <source>
        <dbReference type="ARBA" id="ARBA00022723"/>
    </source>
</evidence>
<evidence type="ECO:0000256" key="3">
    <source>
        <dbReference type="ARBA" id="ARBA00022833"/>
    </source>
</evidence>
<evidence type="ECO:0000259" key="8">
    <source>
        <dbReference type="PROSITE" id="PS51303"/>
    </source>
</evidence>
<dbReference type="Proteomes" id="UP000076502">
    <property type="component" value="Unassembled WGS sequence"/>
</dbReference>
<dbReference type="CDD" id="cd09830">
    <property type="entry name" value="PET_LIMPETin_LIM-9"/>
    <property type="match status" value="1"/>
</dbReference>
<feature type="domain" description="PET" evidence="8">
    <location>
        <begin position="309"/>
        <end position="418"/>
    </location>
</feature>
<dbReference type="Gene3D" id="2.10.110.10">
    <property type="entry name" value="Cysteine Rich Protein"/>
    <property type="match status" value="1"/>
</dbReference>
<feature type="domain" description="LIM zinc-binding" evidence="7">
    <location>
        <begin position="417"/>
        <end position="480"/>
    </location>
</feature>
<evidence type="ECO:0000256" key="4">
    <source>
        <dbReference type="ARBA" id="ARBA00023038"/>
    </source>
</evidence>
<dbReference type="STRING" id="178035.A0A154P4J7"/>
<name>A0A154P4J7_DUFNO</name>
<dbReference type="Pfam" id="PF06297">
    <property type="entry name" value="PET"/>
    <property type="match status" value="1"/>
</dbReference>
<keyword evidence="3 5" id="KW-0862">Zinc</keyword>
<dbReference type="EMBL" id="KQ434806">
    <property type="protein sequence ID" value="KZC06138.1"/>
    <property type="molecule type" value="Genomic_DNA"/>
</dbReference>
<dbReference type="PANTHER" id="PTHR24211">
    <property type="entry name" value="LIM DOMAIN-CONTAINING PROTEIN"/>
    <property type="match status" value="1"/>
</dbReference>
<dbReference type="AlphaFoldDB" id="A0A154P4J7"/>
<evidence type="ECO:0000256" key="6">
    <source>
        <dbReference type="SAM" id="MobiDB-lite"/>
    </source>
</evidence>
<protein>
    <submittedName>
        <fullName evidence="9">Prickle-like protein 3</fullName>
    </submittedName>
</protein>
<evidence type="ECO:0000259" key="7">
    <source>
        <dbReference type="PROSITE" id="PS50023"/>
    </source>
</evidence>
<dbReference type="GO" id="GO:0008270">
    <property type="term" value="F:zinc ion binding"/>
    <property type="evidence" value="ECO:0007669"/>
    <property type="project" value="InterPro"/>
</dbReference>
<dbReference type="OrthoDB" id="274660at2759"/>
<dbReference type="InterPro" id="IPR047120">
    <property type="entry name" value="Pk/Esn/Tes"/>
</dbReference>
<dbReference type="PROSITE" id="PS51303">
    <property type="entry name" value="PET"/>
    <property type="match status" value="1"/>
</dbReference>
<keyword evidence="2" id="KW-0677">Repeat</keyword>
<dbReference type="SMART" id="SM00132">
    <property type="entry name" value="LIM"/>
    <property type="match status" value="1"/>
</dbReference>
<dbReference type="Pfam" id="PF00412">
    <property type="entry name" value="LIM"/>
    <property type="match status" value="1"/>
</dbReference>
<dbReference type="PROSITE" id="PS00478">
    <property type="entry name" value="LIM_DOMAIN_1"/>
    <property type="match status" value="1"/>
</dbReference>
<dbReference type="InterPro" id="IPR010442">
    <property type="entry name" value="PET_domain"/>
</dbReference>
<evidence type="ECO:0000313" key="10">
    <source>
        <dbReference type="Proteomes" id="UP000076502"/>
    </source>
</evidence>
<dbReference type="SUPFAM" id="SSF57716">
    <property type="entry name" value="Glucocorticoid receptor-like (DNA-binding domain)"/>
    <property type="match status" value="1"/>
</dbReference>
<dbReference type="PROSITE" id="PS50023">
    <property type="entry name" value="LIM_DOMAIN_2"/>
    <property type="match status" value="1"/>
</dbReference>
<feature type="region of interest" description="Disordered" evidence="6">
    <location>
        <begin position="103"/>
        <end position="123"/>
    </location>
</feature>
<organism evidence="9 10">
    <name type="scientific">Dufourea novaeangliae</name>
    <name type="common">Sweat bee</name>
    <dbReference type="NCBI Taxonomy" id="178035"/>
    <lineage>
        <taxon>Eukaryota</taxon>
        <taxon>Metazoa</taxon>
        <taxon>Ecdysozoa</taxon>
        <taxon>Arthropoda</taxon>
        <taxon>Hexapoda</taxon>
        <taxon>Insecta</taxon>
        <taxon>Pterygota</taxon>
        <taxon>Neoptera</taxon>
        <taxon>Endopterygota</taxon>
        <taxon>Hymenoptera</taxon>
        <taxon>Apocrita</taxon>
        <taxon>Aculeata</taxon>
        <taxon>Apoidea</taxon>
        <taxon>Anthophila</taxon>
        <taxon>Halictidae</taxon>
        <taxon>Rophitinae</taxon>
        <taxon>Dufourea</taxon>
    </lineage>
</organism>
<proteinExistence type="predicted"/>
<sequence length="540" mass="60643">MVWDDGLSVKELIEMKKKTPRFPSRERNFAMRRRGGARRSSSSSLGNAFPIAAPPPDIQEEERTDDYDDSSNNNIPRSYDGCWRFPVEPFILNDKLQRRHTTPRLISGTGPRMSPKGPSQEGPKMEVRVSCVAGPGAEPQGIRVRIPEPKKRPMSPPLLETIRPRCPSSVSEKEYYRKTASLDRRDRYPTLSGAEIKRGLIPGAVEAPRGKRNPMLDRKNRFPTISGAELKRGLAIGKCPLEEGLDLSLAPWPGMKWACVRVLHLYCKVFGQFELFELIVRKNCTSCKCPREAHDVCHVEWASVRSRLGLKGEESSSPVGFDPRAKGLAWAPPGLPAHKVEEYFSMLPEISVPRLGTPGERYRDRQLAIQLPKQDLARAYCRHLNPKHASSADDFMAARNEIALDIGNVQEVLERDLDCGECHAPLKYGSLAVSASKIGVLYHPSCFRCTECKELLVDLAYCVHDDTLFCERHYAEQLKARCAACDETVGELARTRFRLETRSKDYKDSDPPGTKRNDVEETKGKVVLRSSETAAKFPSI</sequence>
<dbReference type="CDD" id="cd09414">
    <property type="entry name" value="LIM1_LIMPETin"/>
    <property type="match status" value="1"/>
</dbReference>
<dbReference type="PANTHER" id="PTHR24211:SF37">
    <property type="entry name" value="PROTEIN ESPINAS-LIKE PROTEIN"/>
    <property type="match status" value="1"/>
</dbReference>
<feature type="compositionally biased region" description="Acidic residues" evidence="6">
    <location>
        <begin position="58"/>
        <end position="69"/>
    </location>
</feature>
<keyword evidence="4 5" id="KW-0440">LIM domain</keyword>
<dbReference type="InterPro" id="IPR001781">
    <property type="entry name" value="Znf_LIM"/>
</dbReference>
<gene>
    <name evidence="9" type="ORF">WN55_07600</name>
</gene>
<evidence type="ECO:0000313" key="9">
    <source>
        <dbReference type="EMBL" id="KZC06138.1"/>
    </source>
</evidence>
<accession>A0A154P4J7</accession>
<feature type="region of interest" description="Disordered" evidence="6">
    <location>
        <begin position="503"/>
        <end position="524"/>
    </location>
</feature>
<feature type="compositionally biased region" description="Basic and acidic residues" evidence="6">
    <location>
        <begin position="19"/>
        <end position="29"/>
    </location>
</feature>
<keyword evidence="1 5" id="KW-0479">Metal-binding</keyword>
<feature type="region of interest" description="Disordered" evidence="6">
    <location>
        <begin position="19"/>
        <end position="73"/>
    </location>
</feature>
<reference evidence="9 10" key="1">
    <citation type="submission" date="2015-07" db="EMBL/GenBank/DDBJ databases">
        <title>The genome of Dufourea novaeangliae.</title>
        <authorList>
            <person name="Pan H."/>
            <person name="Kapheim K."/>
        </authorList>
    </citation>
    <scope>NUCLEOTIDE SEQUENCE [LARGE SCALE GENOMIC DNA]</scope>
    <source>
        <strain evidence="9">0120121106</strain>
        <tissue evidence="9">Whole body</tissue>
    </source>
</reference>
<evidence type="ECO:0000256" key="5">
    <source>
        <dbReference type="PROSITE-ProRule" id="PRU00125"/>
    </source>
</evidence>
<keyword evidence="10" id="KW-1185">Reference proteome</keyword>
<evidence type="ECO:0000256" key="2">
    <source>
        <dbReference type="ARBA" id="ARBA00022737"/>
    </source>
</evidence>